<feature type="transmembrane region" description="Helical" evidence="6">
    <location>
        <begin position="226"/>
        <end position="250"/>
    </location>
</feature>
<dbReference type="InterPro" id="IPR017452">
    <property type="entry name" value="GPCR_Rhodpsn_7TM"/>
</dbReference>
<evidence type="ECO:0000313" key="8">
    <source>
        <dbReference type="EMBL" id="KAK1750965.1"/>
    </source>
</evidence>
<feature type="transmembrane region" description="Helical" evidence="6">
    <location>
        <begin position="98"/>
        <end position="122"/>
    </location>
</feature>
<organism evidence="8 9">
    <name type="scientific">Echria macrotheca</name>
    <dbReference type="NCBI Taxonomy" id="438768"/>
    <lineage>
        <taxon>Eukaryota</taxon>
        <taxon>Fungi</taxon>
        <taxon>Dikarya</taxon>
        <taxon>Ascomycota</taxon>
        <taxon>Pezizomycotina</taxon>
        <taxon>Sordariomycetes</taxon>
        <taxon>Sordariomycetidae</taxon>
        <taxon>Sordariales</taxon>
        <taxon>Schizotheciaceae</taxon>
        <taxon>Echria</taxon>
    </lineage>
</organism>
<keyword evidence="2 6" id="KW-0812">Transmembrane</keyword>
<evidence type="ECO:0000259" key="7">
    <source>
        <dbReference type="PROSITE" id="PS50262"/>
    </source>
</evidence>
<feature type="transmembrane region" description="Helical" evidence="6">
    <location>
        <begin position="291"/>
        <end position="314"/>
    </location>
</feature>
<dbReference type="CDD" id="cd00637">
    <property type="entry name" value="7tm_classA_rhodopsin-like"/>
    <property type="match status" value="1"/>
</dbReference>
<feature type="transmembrane region" description="Helical" evidence="6">
    <location>
        <begin position="25"/>
        <end position="49"/>
    </location>
</feature>
<dbReference type="InterPro" id="IPR000276">
    <property type="entry name" value="GPCR_Rhodpsn"/>
</dbReference>
<comment type="subcellular location">
    <subcellularLocation>
        <location evidence="1">Membrane</location>
        <topology evidence="1">Multi-pass membrane protein</topology>
    </subcellularLocation>
</comment>
<feature type="region of interest" description="Disordered" evidence="5">
    <location>
        <begin position="65"/>
        <end position="89"/>
    </location>
</feature>
<dbReference type="GO" id="GO:0007189">
    <property type="term" value="P:adenylate cyclase-activating G protein-coupled receptor signaling pathway"/>
    <property type="evidence" value="ECO:0007669"/>
    <property type="project" value="TreeGrafter"/>
</dbReference>
<dbReference type="Proteomes" id="UP001239445">
    <property type="component" value="Unassembled WGS sequence"/>
</dbReference>
<feature type="transmembrane region" description="Helical" evidence="6">
    <location>
        <begin position="147"/>
        <end position="166"/>
    </location>
</feature>
<dbReference type="Pfam" id="PF00001">
    <property type="entry name" value="7tm_1"/>
    <property type="match status" value="1"/>
</dbReference>
<feature type="domain" description="G-protein coupled receptors family 1 profile" evidence="7">
    <location>
        <begin position="100"/>
        <end position="341"/>
    </location>
</feature>
<gene>
    <name evidence="8" type="ORF">QBC47DRAFT_425894</name>
</gene>
<feature type="transmembrane region" description="Helical" evidence="6">
    <location>
        <begin position="173"/>
        <end position="196"/>
    </location>
</feature>
<name>A0AAJ0B3E6_9PEZI</name>
<keyword evidence="9" id="KW-1185">Reference proteome</keyword>
<keyword evidence="8" id="KW-0675">Receptor</keyword>
<evidence type="ECO:0000256" key="3">
    <source>
        <dbReference type="ARBA" id="ARBA00022989"/>
    </source>
</evidence>
<comment type="caution">
    <text evidence="8">The sequence shown here is derived from an EMBL/GenBank/DDBJ whole genome shotgun (WGS) entry which is preliminary data.</text>
</comment>
<proteinExistence type="predicted"/>
<evidence type="ECO:0000313" key="9">
    <source>
        <dbReference type="Proteomes" id="UP001239445"/>
    </source>
</evidence>
<feature type="region of interest" description="Disordered" evidence="5">
    <location>
        <begin position="437"/>
        <end position="460"/>
    </location>
</feature>
<dbReference type="AlphaFoldDB" id="A0AAJ0B3E6"/>
<keyword evidence="3 6" id="KW-1133">Transmembrane helix</keyword>
<feature type="region of interest" description="Disordered" evidence="5">
    <location>
        <begin position="254"/>
        <end position="284"/>
    </location>
</feature>
<evidence type="ECO:0000256" key="4">
    <source>
        <dbReference type="ARBA" id="ARBA00023136"/>
    </source>
</evidence>
<dbReference type="Gene3D" id="1.20.1070.10">
    <property type="entry name" value="Rhodopsin 7-helix transmembrane proteins"/>
    <property type="match status" value="1"/>
</dbReference>
<evidence type="ECO:0000256" key="6">
    <source>
        <dbReference type="SAM" id="Phobius"/>
    </source>
</evidence>
<reference evidence="8" key="1">
    <citation type="submission" date="2023-06" db="EMBL/GenBank/DDBJ databases">
        <title>Genome-scale phylogeny and comparative genomics of the fungal order Sordariales.</title>
        <authorList>
            <consortium name="Lawrence Berkeley National Laboratory"/>
            <person name="Hensen N."/>
            <person name="Bonometti L."/>
            <person name="Westerberg I."/>
            <person name="Brannstrom I.O."/>
            <person name="Guillou S."/>
            <person name="Cros-Aarteil S."/>
            <person name="Calhoun S."/>
            <person name="Haridas S."/>
            <person name="Kuo A."/>
            <person name="Mondo S."/>
            <person name="Pangilinan J."/>
            <person name="Riley R."/>
            <person name="Labutti K."/>
            <person name="Andreopoulos B."/>
            <person name="Lipzen A."/>
            <person name="Chen C."/>
            <person name="Yanf M."/>
            <person name="Daum C."/>
            <person name="Ng V."/>
            <person name="Clum A."/>
            <person name="Steindorff A."/>
            <person name="Ohm R."/>
            <person name="Martin F."/>
            <person name="Silar P."/>
            <person name="Natvig D."/>
            <person name="Lalanne C."/>
            <person name="Gautier V."/>
            <person name="Ament-Velasquez S.L."/>
            <person name="Kruys A."/>
            <person name="Hutchinson M.I."/>
            <person name="Powell A.J."/>
            <person name="Barry K."/>
            <person name="Miller A.N."/>
            <person name="Grigoriev I.V."/>
            <person name="Debuchy R."/>
            <person name="Gladieux P."/>
            <person name="Thoren M.H."/>
            <person name="Johannesson H."/>
        </authorList>
    </citation>
    <scope>NUCLEOTIDE SEQUENCE</scope>
    <source>
        <strain evidence="8">PSN4</strain>
    </source>
</reference>
<sequence>MANDNPLLTSLTGSLDPLPEFHRQGLAAVATLAGLSIISSTVVLLYLGIKLTRWHIRKRREEKLGNGDNASDRPFDGRGFHNPPRAERRKANAHPNQFLILLLNLLLADIHQAGAFLLNAVWVGRNAIDVGTSTCFAQGWLVSTGDLASSCFITAIAVHTYLTVVWNYKPPQWALYTTVVGLWIFDYFLAILGPAITSNGRVYGGFYVRASAWCWISHDYETFRLVLHYLFIFISLALTSILYLLIFLHIRKTPSSPPPRPPQPPLSTDSDSTKALPPPPPAQKDNHHRAFLMYPVIYVVCTAPLAIGRIVSMAGVNVPIAYFCLAGALITSNGWLDVLLWGLTRRVLLFESEVDVEDVGLDTFVFMRTPQGRLFGNIVWVEGAAGGGNRGHGGGGGKNGNKTASQESLRDHGLGTRQGATEGIQLDLVTSVVPRPDTARSDPRMKLHITPGQGPAPLGSAPVEFIEGRPMLRHKMCPELVRLSPLLHRNEPQKSGARRWRMSRRFVLTLGAEFTPPSFF</sequence>
<protein>
    <submittedName>
        <fullName evidence="8">G protein-coupled glucose receptor regulating Gpa2-domain-containing protein</fullName>
    </submittedName>
</protein>
<evidence type="ECO:0000256" key="2">
    <source>
        <dbReference type="ARBA" id="ARBA00022692"/>
    </source>
</evidence>
<dbReference type="PANTHER" id="PTHR23112">
    <property type="entry name" value="G PROTEIN-COUPLED RECEPTOR 157-RELATED"/>
    <property type="match status" value="1"/>
</dbReference>
<accession>A0AAJ0B3E6</accession>
<evidence type="ECO:0000256" key="5">
    <source>
        <dbReference type="SAM" id="MobiDB-lite"/>
    </source>
</evidence>
<evidence type="ECO:0000256" key="1">
    <source>
        <dbReference type="ARBA" id="ARBA00004141"/>
    </source>
</evidence>
<feature type="region of interest" description="Disordered" evidence="5">
    <location>
        <begin position="389"/>
        <end position="416"/>
    </location>
</feature>
<dbReference type="EMBL" id="MU839844">
    <property type="protein sequence ID" value="KAK1750965.1"/>
    <property type="molecule type" value="Genomic_DNA"/>
</dbReference>
<feature type="compositionally biased region" description="Gly residues" evidence="5">
    <location>
        <begin position="389"/>
        <end position="399"/>
    </location>
</feature>
<dbReference type="SUPFAM" id="SSF81321">
    <property type="entry name" value="Family A G protein-coupled receptor-like"/>
    <property type="match status" value="1"/>
</dbReference>
<dbReference type="PANTHER" id="PTHR23112:SF37">
    <property type="entry name" value="G PROTEIN-COUPLED RECEPTOR GPR1"/>
    <property type="match status" value="1"/>
</dbReference>
<dbReference type="GO" id="GO:0005886">
    <property type="term" value="C:plasma membrane"/>
    <property type="evidence" value="ECO:0007669"/>
    <property type="project" value="TreeGrafter"/>
</dbReference>
<feature type="compositionally biased region" description="Pro residues" evidence="5">
    <location>
        <begin position="255"/>
        <end position="265"/>
    </location>
</feature>
<feature type="transmembrane region" description="Helical" evidence="6">
    <location>
        <begin position="320"/>
        <end position="343"/>
    </location>
</feature>
<keyword evidence="4 6" id="KW-0472">Membrane</keyword>
<dbReference type="PROSITE" id="PS50262">
    <property type="entry name" value="G_PROTEIN_RECEP_F1_2"/>
    <property type="match status" value="1"/>
</dbReference>
<dbReference type="GO" id="GO:0004930">
    <property type="term" value="F:G protein-coupled receptor activity"/>
    <property type="evidence" value="ECO:0007669"/>
    <property type="project" value="InterPro"/>
</dbReference>